<dbReference type="EMBL" id="JAANXD010000064">
    <property type="protein sequence ID" value="MBS1258501.1"/>
    <property type="molecule type" value="Genomic_DNA"/>
</dbReference>
<gene>
    <name evidence="2" type="ORF">MAG551_01560</name>
</gene>
<dbReference type="GO" id="GO:0015035">
    <property type="term" value="F:protein-disulfide reductase activity"/>
    <property type="evidence" value="ECO:0007669"/>
    <property type="project" value="InterPro"/>
</dbReference>
<feature type="transmembrane region" description="Helical" evidence="1">
    <location>
        <begin position="128"/>
        <end position="149"/>
    </location>
</feature>
<dbReference type="AlphaFoldDB" id="A0A941W409"/>
<dbReference type="Pfam" id="PF04134">
    <property type="entry name" value="DCC1-like"/>
    <property type="match status" value="1"/>
</dbReference>
<dbReference type="InterPro" id="IPR007263">
    <property type="entry name" value="DCC1-like"/>
</dbReference>
<evidence type="ECO:0000313" key="3">
    <source>
        <dbReference type="Proteomes" id="UP000722750"/>
    </source>
</evidence>
<keyword evidence="1" id="KW-1133">Transmembrane helix</keyword>
<sequence>MFTIIPSKVKLKSKISFLALINIKIGEADLSFERIPILFFQNAVMADTAVLIYDEECSLCCGCMRWLKLHAIGSGVFEIIPCQSKKRMSLFPGLNENACLEELHMVLPDGQIIAGDKTLPEILIRLKYFRWLAFLFRIPVIRLFPYAVYRLIANNRYIISKTILPLTEEEI</sequence>
<protein>
    <recommendedName>
        <fullName evidence="4">DUF393 domain-containing protein</fullName>
    </recommendedName>
</protein>
<keyword evidence="1" id="KW-0812">Transmembrane</keyword>
<dbReference type="Proteomes" id="UP000722750">
    <property type="component" value="Unassembled WGS sequence"/>
</dbReference>
<organism evidence="2 3">
    <name type="scientific">Candidatus Scalindua arabica</name>
    <dbReference type="NCBI Taxonomy" id="1127984"/>
    <lineage>
        <taxon>Bacteria</taxon>
        <taxon>Pseudomonadati</taxon>
        <taxon>Planctomycetota</taxon>
        <taxon>Candidatus Brocadiia</taxon>
        <taxon>Candidatus Brocadiales</taxon>
        <taxon>Candidatus Scalinduaceae</taxon>
        <taxon>Candidatus Scalindua</taxon>
    </lineage>
</organism>
<proteinExistence type="predicted"/>
<evidence type="ECO:0000256" key="1">
    <source>
        <dbReference type="SAM" id="Phobius"/>
    </source>
</evidence>
<keyword evidence="1" id="KW-0472">Membrane</keyword>
<name>A0A941W409_9BACT</name>
<accession>A0A941W409</accession>
<comment type="caution">
    <text evidence="2">The sequence shown here is derived from an EMBL/GenBank/DDBJ whole genome shotgun (WGS) entry which is preliminary data.</text>
</comment>
<evidence type="ECO:0008006" key="4">
    <source>
        <dbReference type="Google" id="ProtNLM"/>
    </source>
</evidence>
<evidence type="ECO:0000313" key="2">
    <source>
        <dbReference type="EMBL" id="MBS1258501.1"/>
    </source>
</evidence>
<reference evidence="2" key="1">
    <citation type="journal article" date="2021" name="ISME J.">
        <title>Fine-scale metabolic discontinuity in a stratified prokaryote microbiome of a Red Sea deep halocline.</title>
        <authorList>
            <person name="Michoud G."/>
            <person name="Ngugi D.K."/>
            <person name="Barozzi A."/>
            <person name="Merlino G."/>
            <person name="Calleja M.L."/>
            <person name="Delgado-Huertas A."/>
            <person name="Moran X.A.G."/>
            <person name="Daffonchio D."/>
        </authorList>
    </citation>
    <scope>NUCLEOTIDE SEQUENCE</scope>
    <source>
        <strain evidence="2">SuakinDeep_MAG55_1</strain>
    </source>
</reference>